<keyword evidence="3" id="KW-1185">Reference proteome</keyword>
<dbReference type="EMBL" id="JACHOP010000015">
    <property type="protein sequence ID" value="MBB5758565.1"/>
    <property type="molecule type" value="Genomic_DNA"/>
</dbReference>
<name>A0A840ZND6_9HYPH</name>
<evidence type="ECO:0000313" key="3">
    <source>
        <dbReference type="Proteomes" id="UP000583454"/>
    </source>
</evidence>
<sequence length="179" mass="18519">MLDAIALAALIGQCAPGQAAAPLVAIVREASGFEPLVLSTLQSGRPLSVQAMSKDEAVALAIEMRVAGQRNRLGLAGIDSRALEKLGVPIGDVFEPCTNLRVAARLMKEDPSALQPLGRKSDPPSPHLTASSPPTARPTASGSVPSDPEPMQVPPPVARAWDVYGQAKVSAALVYPASE</sequence>
<feature type="compositionally biased region" description="Pro residues" evidence="1">
    <location>
        <begin position="147"/>
        <end position="157"/>
    </location>
</feature>
<accession>A0A840ZND6</accession>
<proteinExistence type="predicted"/>
<dbReference type="RefSeq" id="WP_183571125.1">
    <property type="nucleotide sequence ID" value="NZ_JACHOP010000015.1"/>
</dbReference>
<evidence type="ECO:0000313" key="2">
    <source>
        <dbReference type="EMBL" id="MBB5758565.1"/>
    </source>
</evidence>
<comment type="caution">
    <text evidence="2">The sequence shown here is derived from an EMBL/GenBank/DDBJ whole genome shotgun (WGS) entry which is preliminary data.</text>
</comment>
<feature type="region of interest" description="Disordered" evidence="1">
    <location>
        <begin position="111"/>
        <end position="157"/>
    </location>
</feature>
<dbReference type="Proteomes" id="UP000583454">
    <property type="component" value="Unassembled WGS sequence"/>
</dbReference>
<gene>
    <name evidence="2" type="ORF">HNR00_003288</name>
</gene>
<feature type="compositionally biased region" description="Polar residues" evidence="1">
    <location>
        <begin position="128"/>
        <end position="144"/>
    </location>
</feature>
<organism evidence="2 3">
    <name type="scientific">Methylorubrum rhodinum</name>
    <dbReference type="NCBI Taxonomy" id="29428"/>
    <lineage>
        <taxon>Bacteria</taxon>
        <taxon>Pseudomonadati</taxon>
        <taxon>Pseudomonadota</taxon>
        <taxon>Alphaproteobacteria</taxon>
        <taxon>Hyphomicrobiales</taxon>
        <taxon>Methylobacteriaceae</taxon>
        <taxon>Methylorubrum</taxon>
    </lineage>
</organism>
<evidence type="ECO:0000256" key="1">
    <source>
        <dbReference type="SAM" id="MobiDB-lite"/>
    </source>
</evidence>
<dbReference type="AlphaFoldDB" id="A0A840ZND6"/>
<reference evidence="2 3" key="1">
    <citation type="submission" date="2020-08" db="EMBL/GenBank/DDBJ databases">
        <title>Genomic Encyclopedia of Type Strains, Phase IV (KMG-IV): sequencing the most valuable type-strain genomes for metagenomic binning, comparative biology and taxonomic classification.</title>
        <authorList>
            <person name="Goeker M."/>
        </authorList>
    </citation>
    <scope>NUCLEOTIDE SEQUENCE [LARGE SCALE GENOMIC DNA]</scope>
    <source>
        <strain evidence="2 3">DSM 2163</strain>
    </source>
</reference>
<protein>
    <submittedName>
        <fullName evidence="2">Type IV secretion system protein VirB1</fullName>
    </submittedName>
</protein>